<evidence type="ECO:0000313" key="2">
    <source>
        <dbReference type="Proteomes" id="UP000287651"/>
    </source>
</evidence>
<proteinExistence type="predicted"/>
<gene>
    <name evidence="1" type="ORF">B296_00043656</name>
</gene>
<dbReference type="Proteomes" id="UP000287651">
    <property type="component" value="Unassembled WGS sequence"/>
</dbReference>
<dbReference type="EMBL" id="AMZH03013871">
    <property type="protein sequence ID" value="RRT48562.1"/>
    <property type="molecule type" value="Genomic_DNA"/>
</dbReference>
<protein>
    <submittedName>
        <fullName evidence="1">Uncharacterized protein</fullName>
    </submittedName>
</protein>
<organism evidence="1 2">
    <name type="scientific">Ensete ventricosum</name>
    <name type="common">Abyssinian banana</name>
    <name type="synonym">Musa ensete</name>
    <dbReference type="NCBI Taxonomy" id="4639"/>
    <lineage>
        <taxon>Eukaryota</taxon>
        <taxon>Viridiplantae</taxon>
        <taxon>Streptophyta</taxon>
        <taxon>Embryophyta</taxon>
        <taxon>Tracheophyta</taxon>
        <taxon>Spermatophyta</taxon>
        <taxon>Magnoliopsida</taxon>
        <taxon>Liliopsida</taxon>
        <taxon>Zingiberales</taxon>
        <taxon>Musaceae</taxon>
        <taxon>Ensete</taxon>
    </lineage>
</organism>
<sequence length="69" mass="7943">MRHRHLLVRCQPFIKFRPSAFSLRRLGPGRSRRPEVLAALAMIKKEKAEPSSFLETLGGTEISKLFHLE</sequence>
<comment type="caution">
    <text evidence="1">The sequence shown here is derived from an EMBL/GenBank/DDBJ whole genome shotgun (WGS) entry which is preliminary data.</text>
</comment>
<dbReference type="AlphaFoldDB" id="A0A426Y9Y3"/>
<accession>A0A426Y9Y3</accession>
<evidence type="ECO:0000313" key="1">
    <source>
        <dbReference type="EMBL" id="RRT48562.1"/>
    </source>
</evidence>
<reference evidence="1 2" key="1">
    <citation type="journal article" date="2014" name="Agronomy (Basel)">
        <title>A Draft Genome Sequence for Ensete ventricosum, the Drought-Tolerant Tree Against Hunger.</title>
        <authorList>
            <person name="Harrison J."/>
            <person name="Moore K.A."/>
            <person name="Paszkiewicz K."/>
            <person name="Jones T."/>
            <person name="Grant M."/>
            <person name="Ambacheew D."/>
            <person name="Muzemil S."/>
            <person name="Studholme D.J."/>
        </authorList>
    </citation>
    <scope>NUCLEOTIDE SEQUENCE [LARGE SCALE GENOMIC DNA]</scope>
</reference>
<name>A0A426Y9Y3_ENSVE</name>